<name>A0A1W1H3E7_9GAMM</name>
<dbReference type="EMBL" id="FWEU01000006">
    <property type="protein sequence ID" value="SLM26135.1"/>
    <property type="molecule type" value="Genomic_DNA"/>
</dbReference>
<proteinExistence type="predicted"/>
<evidence type="ECO:0000313" key="2">
    <source>
        <dbReference type="Proteomes" id="UP000191133"/>
    </source>
</evidence>
<evidence type="ECO:0008006" key="3">
    <source>
        <dbReference type="Google" id="ProtNLM"/>
    </source>
</evidence>
<accession>A0A1W1H3E7</accession>
<dbReference type="AlphaFoldDB" id="A0A1W1H3E7"/>
<reference evidence="2" key="1">
    <citation type="submission" date="2016-10" db="EMBL/GenBank/DDBJ databases">
        <authorList>
            <person name="Varghese N."/>
            <person name="Submissions S."/>
        </authorList>
    </citation>
    <scope>NUCLEOTIDE SEQUENCE [LARGE SCALE GENOMIC DNA]</scope>
    <source>
        <strain evidence="2">92MFCol6.1</strain>
    </source>
</reference>
<organism evidence="1 2">
    <name type="scientific">Stenotrophomonas indicatrix</name>
    <dbReference type="NCBI Taxonomy" id="2045451"/>
    <lineage>
        <taxon>Bacteria</taxon>
        <taxon>Pseudomonadati</taxon>
        <taxon>Pseudomonadota</taxon>
        <taxon>Gammaproteobacteria</taxon>
        <taxon>Lysobacterales</taxon>
        <taxon>Lysobacteraceae</taxon>
        <taxon>Stenotrophomonas</taxon>
    </lineage>
</organism>
<protein>
    <recommendedName>
        <fullName evidence="3">SH3 domain-containing protein</fullName>
    </recommendedName>
</protein>
<gene>
    <name evidence="1" type="ORF">SAMN04488690_3894</name>
</gene>
<evidence type="ECO:0000313" key="1">
    <source>
        <dbReference type="EMBL" id="SLM26135.1"/>
    </source>
</evidence>
<dbReference type="Proteomes" id="UP000191133">
    <property type="component" value="Unassembled WGS sequence"/>
</dbReference>
<sequence length="249" mass="27681">MLVKVVHHQDGDIQVHLPAGAKQHLARAGSESPGLEIELSALDVDFDGRLDLVVQVPVGMVNYSTAVYRFDLGLGEFVKMPVIRKADRSCGEFGLIELDSDQQVLRSRCRSSIWRTDVYRPSGGALYLFRSERMLTLPTLDGKVLSLEPRRFGGPLAVWSSHSPAAEILERAINDGLSVPDNGRPLVPLAARVVPMRLLLFDRPGAPSTQRYLVQGDRVEMLDEQDGWVQVRYRNPKRGAVTGWINVND</sequence>